<dbReference type="InterPro" id="IPR003497">
    <property type="entry name" value="BRO_N_domain"/>
</dbReference>
<comment type="caution">
    <text evidence="2">The sequence shown here is derived from an EMBL/GenBank/DDBJ whole genome shotgun (WGS) entry which is preliminary data.</text>
</comment>
<accession>A0ABX2KM73</accession>
<sequence>MSARLTPFLFEEEHLVRSVTDAGDPWFVIADVCRVLGISNHRDAASRLDDDEKGVGVFETAGGPQEMVIINEIGLYTLILRSHGAITPGTFAHRFRKWVAGEVLPSIRKTGAYAQKPRVDAPGQAHAIRLMKELKRQTDPVIRQTIHAMLADTLMKLNLPVPALDDLGRAGPQPSNLSIRFFAAVAAAGGLKINHARDPRLLAVNMGELNRHASAGAFAVEMDLPMRRALKADPRYRGARTIRSAIDPRRTLKCWLFAHDE</sequence>
<evidence type="ECO:0000313" key="3">
    <source>
        <dbReference type="Proteomes" id="UP000605086"/>
    </source>
</evidence>
<dbReference type="EMBL" id="WHOS01000073">
    <property type="protein sequence ID" value="NUB03763.1"/>
    <property type="molecule type" value="Genomic_DNA"/>
</dbReference>
<dbReference type="Proteomes" id="UP000605086">
    <property type="component" value="Unassembled WGS sequence"/>
</dbReference>
<dbReference type="PROSITE" id="PS51750">
    <property type="entry name" value="BRO_N"/>
    <property type="match status" value="1"/>
</dbReference>
<keyword evidence="3" id="KW-1185">Reference proteome</keyword>
<dbReference type="PANTHER" id="PTHR36180:SF2">
    <property type="entry name" value="BRO FAMILY PROTEIN"/>
    <property type="match status" value="1"/>
</dbReference>
<organism evidence="2 3">
    <name type="scientific">Azospirillum melinis</name>
    <dbReference type="NCBI Taxonomy" id="328839"/>
    <lineage>
        <taxon>Bacteria</taxon>
        <taxon>Pseudomonadati</taxon>
        <taxon>Pseudomonadota</taxon>
        <taxon>Alphaproteobacteria</taxon>
        <taxon>Rhodospirillales</taxon>
        <taxon>Azospirillaceae</taxon>
        <taxon>Azospirillum</taxon>
    </lineage>
</organism>
<gene>
    <name evidence="2" type="ORF">GBZ48_31605</name>
</gene>
<reference evidence="2 3" key="1">
    <citation type="submission" date="2019-10" db="EMBL/GenBank/DDBJ databases">
        <title>Genome sequence of Azospirillum melinis.</title>
        <authorList>
            <person name="Ambrosini A."/>
            <person name="Sant'Anna F.H."/>
            <person name="Cassan F.D."/>
            <person name="Souza E.M."/>
            <person name="Passaglia L.M.P."/>
        </authorList>
    </citation>
    <scope>NUCLEOTIDE SEQUENCE [LARGE SCALE GENOMIC DNA]</scope>
    <source>
        <strain evidence="2 3">TMCY0552</strain>
    </source>
</reference>
<name>A0ABX2KM73_9PROT</name>
<dbReference type="PANTHER" id="PTHR36180">
    <property type="entry name" value="DNA-BINDING PROTEIN-RELATED-RELATED"/>
    <property type="match status" value="1"/>
</dbReference>
<protein>
    <recommendedName>
        <fullName evidence="1">Bro-N domain-containing protein</fullName>
    </recommendedName>
</protein>
<proteinExistence type="predicted"/>
<dbReference type="SMART" id="SM01040">
    <property type="entry name" value="Bro-N"/>
    <property type="match status" value="1"/>
</dbReference>
<dbReference type="Pfam" id="PF02498">
    <property type="entry name" value="Bro-N"/>
    <property type="match status" value="1"/>
</dbReference>
<feature type="domain" description="Bro-N" evidence="1">
    <location>
        <begin position="2"/>
        <end position="111"/>
    </location>
</feature>
<evidence type="ECO:0000313" key="2">
    <source>
        <dbReference type="EMBL" id="NUB03763.1"/>
    </source>
</evidence>
<dbReference type="RefSeq" id="WP_174474633.1">
    <property type="nucleotide sequence ID" value="NZ_JAGINN010000033.1"/>
</dbReference>
<evidence type="ECO:0000259" key="1">
    <source>
        <dbReference type="PROSITE" id="PS51750"/>
    </source>
</evidence>